<evidence type="ECO:0000313" key="4">
    <source>
        <dbReference type="EMBL" id="GES74407.1"/>
    </source>
</evidence>
<sequence>MSKFASISGTTSKLPKAEQMMAWSQDDVQTFLRENRTRLNLEYADIDKIYNEKIDGEAFLALTQDDLTKLGIVLGPVKKVMNLINDIRGKPSIKRKKHDTDDQKLERFWRALKNGEIMENKNGEFLKLPEDGNYLLDQDEQGSNTNEPNKPSLFVRRCYHDLYEMIFNNVKVRRWRISGNPGIGKTFFCFYLLYHLARTNQTVIYHRLKKPSILFSDDDVYSYPEDNIHVFKDFLANKKVWYIVDGREPMDYVAKTILFCSPQKHYYDAYDKLNVAIRYMPVWTWKEVDNCRNELFSHLNQEYVWELYKKWGEIPQFTLFYAQSDEQQALLKMAINAVNENLLDFVGETTEDNNSSHRIVHIRPNVPEVGEKDEEEIVYKNVPVNKEDEDEIFLTNEPKEEKDDDDVEDTSSSSALAVSKSNKRKGVVEKSDVVERLFYSKFTLEFASDYVSEAVIDKLINNYKHKLQSFVEASSSITDYATLRGTIFERIAHKKLLEGATFWTRPLFETTVSAPCFKIIERLSIPRHKLLFSEIDEIAPDNYCIPIQKTNATFDAFVPPDTFFQMTNAKNNPIITHGLEQYINKNDNSDIKFYFVLPKHLYESYDEQALHTKKDTVLKKRPCWVNRIKQYALEVELEL</sequence>
<evidence type="ECO:0000256" key="1">
    <source>
        <dbReference type="SAM" id="MobiDB-lite"/>
    </source>
</evidence>
<evidence type="ECO:0000259" key="2">
    <source>
        <dbReference type="PROSITE" id="PS50105"/>
    </source>
</evidence>
<organism evidence="3 5">
    <name type="scientific">Rhizophagus clarus</name>
    <dbReference type="NCBI Taxonomy" id="94130"/>
    <lineage>
        <taxon>Eukaryota</taxon>
        <taxon>Fungi</taxon>
        <taxon>Fungi incertae sedis</taxon>
        <taxon>Mucoromycota</taxon>
        <taxon>Glomeromycotina</taxon>
        <taxon>Glomeromycetes</taxon>
        <taxon>Glomerales</taxon>
        <taxon>Glomeraceae</taxon>
        <taxon>Rhizophagus</taxon>
    </lineage>
</organism>
<comment type="caution">
    <text evidence="3">The sequence shown here is derived from an EMBL/GenBank/DDBJ whole genome shotgun (WGS) entry which is preliminary data.</text>
</comment>
<dbReference type="InterPro" id="IPR052980">
    <property type="entry name" value="Crinkler_effector"/>
</dbReference>
<dbReference type="SUPFAM" id="SSF47769">
    <property type="entry name" value="SAM/Pointed domain"/>
    <property type="match status" value="1"/>
</dbReference>
<feature type="domain" description="SAM" evidence="2">
    <location>
        <begin position="23"/>
        <end position="72"/>
    </location>
</feature>
<keyword evidence="5" id="KW-1185">Reference proteome</keyword>
<dbReference type="InterPro" id="IPR001660">
    <property type="entry name" value="SAM"/>
</dbReference>
<dbReference type="PROSITE" id="PS50105">
    <property type="entry name" value="SAM_DOMAIN"/>
    <property type="match status" value="1"/>
</dbReference>
<dbReference type="PANTHER" id="PTHR33129">
    <property type="entry name" value="PROTEIN KINASE DOMAIN-CONTAINING PROTEIN-RELATED"/>
    <property type="match status" value="1"/>
</dbReference>
<dbReference type="STRING" id="94130.A0A2Z6SHQ6"/>
<dbReference type="Gene3D" id="1.10.150.50">
    <property type="entry name" value="Transcription Factor, Ets-1"/>
    <property type="match status" value="1"/>
</dbReference>
<dbReference type="Proteomes" id="UP000615446">
    <property type="component" value="Unassembled WGS sequence"/>
</dbReference>
<dbReference type="SMART" id="SM00454">
    <property type="entry name" value="SAM"/>
    <property type="match status" value="1"/>
</dbReference>
<name>A0A2Z6SHQ6_9GLOM</name>
<gene>
    <name evidence="4" type="ORF">RCL2_000188900</name>
    <name evidence="3" type="ORF">RclHR1_09470001</name>
</gene>
<dbReference type="InterPro" id="IPR027417">
    <property type="entry name" value="P-loop_NTPase"/>
</dbReference>
<evidence type="ECO:0000313" key="5">
    <source>
        <dbReference type="Proteomes" id="UP000247702"/>
    </source>
</evidence>
<dbReference type="InterPro" id="IPR013761">
    <property type="entry name" value="SAM/pointed_sf"/>
</dbReference>
<dbReference type="EMBL" id="BLAL01000012">
    <property type="protein sequence ID" value="GES74407.1"/>
    <property type="molecule type" value="Genomic_DNA"/>
</dbReference>
<evidence type="ECO:0000313" key="3">
    <source>
        <dbReference type="EMBL" id="GBC10240.1"/>
    </source>
</evidence>
<dbReference type="PANTHER" id="PTHR33129:SF1">
    <property type="entry name" value="ATP-BINDING PROTEIN"/>
    <property type="match status" value="1"/>
</dbReference>
<reference evidence="4" key="2">
    <citation type="submission" date="2019-10" db="EMBL/GenBank/DDBJ databases">
        <title>Conservation and host-specific expression of non-tandemly repeated heterogenous ribosome RNA gene in arbuscular mycorrhizal fungi.</title>
        <authorList>
            <person name="Maeda T."/>
            <person name="Kobayashi Y."/>
            <person name="Nakagawa T."/>
            <person name="Ezawa T."/>
            <person name="Yamaguchi K."/>
            <person name="Bino T."/>
            <person name="Nishimoto Y."/>
            <person name="Shigenobu S."/>
            <person name="Kawaguchi M."/>
        </authorList>
    </citation>
    <scope>NUCLEOTIDE SEQUENCE</scope>
    <source>
        <strain evidence="4">HR1</strain>
    </source>
</reference>
<proteinExistence type="predicted"/>
<dbReference type="Pfam" id="PF00536">
    <property type="entry name" value="SAM_1"/>
    <property type="match status" value="1"/>
</dbReference>
<dbReference type="EMBL" id="BEXD01004367">
    <property type="protein sequence ID" value="GBC10240.1"/>
    <property type="molecule type" value="Genomic_DNA"/>
</dbReference>
<dbReference type="AlphaFoldDB" id="A0A2Z6SHQ6"/>
<feature type="region of interest" description="Disordered" evidence="1">
    <location>
        <begin position="390"/>
        <end position="415"/>
    </location>
</feature>
<dbReference type="Proteomes" id="UP000247702">
    <property type="component" value="Unassembled WGS sequence"/>
</dbReference>
<accession>A0A2Z6SHQ6</accession>
<dbReference type="SUPFAM" id="SSF52540">
    <property type="entry name" value="P-loop containing nucleoside triphosphate hydrolases"/>
    <property type="match status" value="1"/>
</dbReference>
<reference evidence="3 5" key="1">
    <citation type="submission" date="2017-11" db="EMBL/GenBank/DDBJ databases">
        <title>The genome of Rhizophagus clarus HR1 reveals common genetic basis of auxotrophy among arbuscular mycorrhizal fungi.</title>
        <authorList>
            <person name="Kobayashi Y."/>
        </authorList>
    </citation>
    <scope>NUCLEOTIDE SEQUENCE [LARGE SCALE GENOMIC DNA]</scope>
    <source>
        <strain evidence="3 5">HR1</strain>
    </source>
</reference>
<dbReference type="OrthoDB" id="2439676at2759"/>
<protein>
    <submittedName>
        <fullName evidence="4">Crinkler (CRN) family protein, putative</fullName>
    </submittedName>
</protein>